<proteinExistence type="predicted"/>
<reference evidence="3 4" key="1">
    <citation type="journal article" date="2013" name="Genome Announc.">
        <title>Draft Genome Sequence of 'Candidatus Halobonum tyrrellensis' Strain G22, Isolated from the Hypersaline Waters of Lake Tyrrell, Australia.</title>
        <authorList>
            <person name="Ugalde J.A."/>
            <person name="Narasingarao P."/>
            <person name="Kuo S."/>
            <person name="Podell S."/>
            <person name="Allen E.E."/>
        </authorList>
    </citation>
    <scope>NUCLEOTIDE SEQUENCE [LARGE SCALE GENOMIC DNA]</scope>
    <source>
        <strain evidence="3 4">G22</strain>
    </source>
</reference>
<dbReference type="InterPro" id="IPR058278">
    <property type="entry name" value="DUF7972"/>
</dbReference>
<dbReference type="OrthoDB" id="202254at2157"/>
<feature type="transmembrane region" description="Helical" evidence="2">
    <location>
        <begin position="62"/>
        <end position="82"/>
    </location>
</feature>
<accession>V4HN47</accession>
<dbReference type="AlphaFoldDB" id="V4HN47"/>
<keyword evidence="2" id="KW-0812">Transmembrane</keyword>
<feature type="transmembrane region" description="Helical" evidence="2">
    <location>
        <begin position="278"/>
        <end position="301"/>
    </location>
</feature>
<dbReference type="Pfam" id="PF25927">
    <property type="entry name" value="DUF7972"/>
    <property type="match status" value="1"/>
</dbReference>
<feature type="compositionally biased region" description="Basic and acidic residues" evidence="1">
    <location>
        <begin position="333"/>
        <end position="342"/>
    </location>
</feature>
<sequence>MDISAHLQRPVDWLVLTGKRRFVTLVLFVAVVVTLVGLGVVASVEMRQLLSEQNTVQTLFNTLLSGIILLVSIVASINSLVVSQELTPLGNQYERISDSWEFRQQTATRLGSDTSSAHPSVFLGAIVAATRTKLDDLDVPASLSEEAHGDFEAFIDRTNEALDRTESVLDSTTGSFDVALFASAYDPTAYIEEARLLGASDADLPDETEARIEEVMDALRHFATAREYFKTIYYKREFSYLSRDLLYTGLPSIMFVSYVLLAVTSESFAGTTFGVENLALFFGVAYAVALLPFIVLTSYILRAAVIAEHTTASGGFIMDERSHQPLSEARAPAAERSRPDDD</sequence>
<evidence type="ECO:0000256" key="1">
    <source>
        <dbReference type="SAM" id="MobiDB-lite"/>
    </source>
</evidence>
<keyword evidence="4" id="KW-1185">Reference proteome</keyword>
<dbReference type="EMBL" id="ASGZ01000013">
    <property type="protein sequence ID" value="ESP89319.1"/>
    <property type="molecule type" value="Genomic_DNA"/>
</dbReference>
<dbReference type="PATRIC" id="fig|1324957.4.peg.986"/>
<comment type="caution">
    <text evidence="3">The sequence shown here is derived from an EMBL/GenBank/DDBJ whole genome shotgun (WGS) entry which is preliminary data.</text>
</comment>
<feature type="transmembrane region" description="Helical" evidence="2">
    <location>
        <begin position="245"/>
        <end position="263"/>
    </location>
</feature>
<evidence type="ECO:0000313" key="3">
    <source>
        <dbReference type="EMBL" id="ESP89319.1"/>
    </source>
</evidence>
<evidence type="ECO:0000313" key="4">
    <source>
        <dbReference type="Proteomes" id="UP000017840"/>
    </source>
</evidence>
<dbReference type="Proteomes" id="UP000017840">
    <property type="component" value="Unassembled WGS sequence"/>
</dbReference>
<gene>
    <name evidence="3" type="ORF">K933_04856</name>
</gene>
<name>V4HN47_9EURY</name>
<dbReference type="RefSeq" id="WP_023393561.1">
    <property type="nucleotide sequence ID" value="NZ_ASGZ01000013.1"/>
</dbReference>
<feature type="transmembrane region" description="Helical" evidence="2">
    <location>
        <begin position="21"/>
        <end position="42"/>
    </location>
</feature>
<keyword evidence="2" id="KW-1133">Transmembrane helix</keyword>
<evidence type="ECO:0000256" key="2">
    <source>
        <dbReference type="SAM" id="Phobius"/>
    </source>
</evidence>
<feature type="region of interest" description="Disordered" evidence="1">
    <location>
        <begin position="323"/>
        <end position="342"/>
    </location>
</feature>
<organism evidence="3 4">
    <name type="scientific">Candidatus Halobonum tyrrellensis G22</name>
    <dbReference type="NCBI Taxonomy" id="1324957"/>
    <lineage>
        <taxon>Archaea</taxon>
        <taxon>Methanobacteriati</taxon>
        <taxon>Methanobacteriota</taxon>
        <taxon>Stenosarchaea group</taxon>
        <taxon>Halobacteria</taxon>
        <taxon>Halobacteriales</taxon>
        <taxon>Haloferacaceae</taxon>
        <taxon>Candidatus Halobonum</taxon>
    </lineage>
</organism>
<dbReference type="eggNOG" id="arCOG08131">
    <property type="taxonomic scope" value="Archaea"/>
</dbReference>
<keyword evidence="2" id="KW-0472">Membrane</keyword>
<protein>
    <submittedName>
        <fullName evidence="3">Uncharacterized protein</fullName>
    </submittedName>
</protein>